<comment type="subcellular location">
    <subcellularLocation>
        <location evidence="2">Mitochondrion inner membrane</location>
        <topology evidence="2">Single-pass membrane protein</topology>
        <orientation evidence="2">Matrix side</orientation>
    </subcellularLocation>
</comment>
<keyword evidence="5" id="KW-0813">Transport</keyword>
<keyword evidence="6" id="KW-0679">Respiratory chain</keyword>
<organism evidence="15">
    <name type="scientific">Riptortus pedestris</name>
    <name type="common">Bean bug</name>
    <dbReference type="NCBI Taxonomy" id="329032"/>
    <lineage>
        <taxon>Eukaryota</taxon>
        <taxon>Metazoa</taxon>
        <taxon>Ecdysozoa</taxon>
        <taxon>Arthropoda</taxon>
        <taxon>Hexapoda</taxon>
        <taxon>Insecta</taxon>
        <taxon>Pterygota</taxon>
        <taxon>Neoptera</taxon>
        <taxon>Paraneoptera</taxon>
        <taxon>Hemiptera</taxon>
        <taxon>Heteroptera</taxon>
        <taxon>Panheteroptera</taxon>
        <taxon>Pentatomomorpha</taxon>
        <taxon>Coreoidea</taxon>
        <taxon>Alydidae</taxon>
        <taxon>Riptortus</taxon>
    </lineage>
</organism>
<evidence type="ECO:0000256" key="3">
    <source>
        <dbReference type="ARBA" id="ARBA00005667"/>
    </source>
</evidence>
<evidence type="ECO:0000256" key="11">
    <source>
        <dbReference type="ARBA" id="ARBA00023128"/>
    </source>
</evidence>
<reference evidence="15" key="1">
    <citation type="journal article" date="2013" name="PLoS ONE">
        <title>Gene expression in gut symbiotic organ of stinkbug affected by extracellular bacterial symbiont.</title>
        <authorList>
            <person name="Futahashi R."/>
            <person name="Tanaka K."/>
            <person name="Tanahashi M."/>
            <person name="Nikoh N."/>
            <person name="Kikuchi Y."/>
            <person name="Lee B.L."/>
            <person name="Fukatsu T."/>
        </authorList>
    </citation>
    <scope>NUCLEOTIDE SEQUENCE</scope>
    <source>
        <tissue evidence="15">Midgut</tissue>
    </source>
</reference>
<keyword evidence="11" id="KW-0496">Mitochondrion</keyword>
<evidence type="ECO:0000256" key="9">
    <source>
        <dbReference type="ARBA" id="ARBA00022982"/>
    </source>
</evidence>
<dbReference type="EMBL" id="AK417967">
    <property type="protein sequence ID" value="BAN21182.1"/>
    <property type="molecule type" value="mRNA"/>
</dbReference>
<evidence type="ECO:0000256" key="1">
    <source>
        <dbReference type="ARBA" id="ARBA00003195"/>
    </source>
</evidence>
<proteinExistence type="evidence at transcript level"/>
<keyword evidence="7" id="KW-0812">Transmembrane</keyword>
<evidence type="ECO:0000256" key="10">
    <source>
        <dbReference type="ARBA" id="ARBA00022989"/>
    </source>
</evidence>
<evidence type="ECO:0000256" key="8">
    <source>
        <dbReference type="ARBA" id="ARBA00022792"/>
    </source>
</evidence>
<dbReference type="GO" id="GO:0005743">
    <property type="term" value="C:mitochondrial inner membrane"/>
    <property type="evidence" value="ECO:0007669"/>
    <property type="project" value="UniProtKB-SubCell"/>
</dbReference>
<evidence type="ECO:0000256" key="12">
    <source>
        <dbReference type="ARBA" id="ARBA00023136"/>
    </source>
</evidence>
<keyword evidence="8" id="KW-0999">Mitochondrion inner membrane</keyword>
<dbReference type="GO" id="GO:0022900">
    <property type="term" value="P:electron transport chain"/>
    <property type="evidence" value="ECO:0007669"/>
    <property type="project" value="InterPro"/>
</dbReference>
<evidence type="ECO:0000256" key="6">
    <source>
        <dbReference type="ARBA" id="ARBA00022660"/>
    </source>
</evidence>
<evidence type="ECO:0000256" key="5">
    <source>
        <dbReference type="ARBA" id="ARBA00022448"/>
    </source>
</evidence>
<accession>R4WTB8</accession>
<protein>
    <recommendedName>
        <fullName evidence="4">NADH dehydrogenase [ubiquinone] 1 beta subcomplex subunit 3</fullName>
    </recommendedName>
    <alternativeName>
        <fullName evidence="13">Complex I-B12</fullName>
    </alternativeName>
    <alternativeName>
        <fullName evidence="14">NADH-ubiquinone oxidoreductase B12 subunit</fullName>
    </alternativeName>
</protein>
<dbReference type="PANTHER" id="PTHR15082">
    <property type="entry name" value="NADH-UBIQUINONE OXIDOREDUCTASE B12 SUBUNIT"/>
    <property type="match status" value="1"/>
</dbReference>
<comment type="similarity">
    <text evidence="3">Belongs to the complex I NDUFB3 subunit family.</text>
</comment>
<evidence type="ECO:0000256" key="2">
    <source>
        <dbReference type="ARBA" id="ARBA00004298"/>
    </source>
</evidence>
<keyword evidence="10" id="KW-1133">Transmembrane helix</keyword>
<evidence type="ECO:0000313" key="15">
    <source>
        <dbReference type="EMBL" id="BAN21182.1"/>
    </source>
</evidence>
<keyword evidence="12" id="KW-0472">Membrane</keyword>
<name>R4WTB8_RIPPE</name>
<dbReference type="AlphaFoldDB" id="R4WTB8"/>
<comment type="function">
    <text evidence="1">Accessory subunit of the mitochondrial membrane respiratory chain NADH dehydrogenase (Complex I), that is believed not to be involved in catalysis. Complex I functions in the transfer of electrons from NADH to the respiratory chain. The immediate electron acceptor for the enzyme is believed to be ubiquinone.</text>
</comment>
<dbReference type="PANTHER" id="PTHR15082:SF2">
    <property type="entry name" value="NADH DEHYDROGENASE [UBIQUINONE] 1 BETA SUBCOMPLEX SUBUNIT 3"/>
    <property type="match status" value="1"/>
</dbReference>
<dbReference type="InterPro" id="IPR012576">
    <property type="entry name" value="NDUFB3"/>
</dbReference>
<evidence type="ECO:0000256" key="4">
    <source>
        <dbReference type="ARBA" id="ARBA00018680"/>
    </source>
</evidence>
<sequence length="106" mass="12182">MGGDHGHHDHGERYKIPDYRIYKVQDAPELVAVENALAAKGLKDPWLRNEVWRYNVKEWGTARQRRMTFFFRGFKYGFAAFLATIAVETALDKIRGKKGGHDGGHH</sequence>
<dbReference type="Pfam" id="PF08122">
    <property type="entry name" value="NDUF_B12"/>
    <property type="match status" value="1"/>
</dbReference>
<evidence type="ECO:0000256" key="13">
    <source>
        <dbReference type="ARBA" id="ARBA00030217"/>
    </source>
</evidence>
<keyword evidence="9" id="KW-0249">Electron transport</keyword>
<dbReference type="GO" id="GO:0032981">
    <property type="term" value="P:mitochondrial respiratory chain complex I assembly"/>
    <property type="evidence" value="ECO:0007669"/>
    <property type="project" value="TreeGrafter"/>
</dbReference>
<evidence type="ECO:0000256" key="7">
    <source>
        <dbReference type="ARBA" id="ARBA00022692"/>
    </source>
</evidence>
<evidence type="ECO:0000256" key="14">
    <source>
        <dbReference type="ARBA" id="ARBA00032688"/>
    </source>
</evidence>